<feature type="transmembrane region" description="Helical" evidence="2">
    <location>
        <begin position="61"/>
        <end position="80"/>
    </location>
</feature>
<feature type="transmembrane region" description="Helical" evidence="2">
    <location>
        <begin position="6"/>
        <end position="29"/>
    </location>
</feature>
<proteinExistence type="predicted"/>
<dbReference type="EMBL" id="JACHMF010000001">
    <property type="protein sequence ID" value="MBB4691880.1"/>
    <property type="molecule type" value="Genomic_DNA"/>
</dbReference>
<evidence type="ECO:0000313" key="3">
    <source>
        <dbReference type="EMBL" id="MBB4691880.1"/>
    </source>
</evidence>
<feature type="compositionally biased region" description="Pro residues" evidence="1">
    <location>
        <begin position="114"/>
        <end position="123"/>
    </location>
</feature>
<evidence type="ECO:0000313" key="4">
    <source>
        <dbReference type="Proteomes" id="UP000542742"/>
    </source>
</evidence>
<reference evidence="3 4" key="1">
    <citation type="submission" date="2020-08" db="EMBL/GenBank/DDBJ databases">
        <title>Sequencing the genomes of 1000 actinobacteria strains.</title>
        <authorList>
            <person name="Klenk H.-P."/>
        </authorList>
    </citation>
    <scope>NUCLEOTIDE SEQUENCE [LARGE SCALE GENOMIC DNA]</scope>
    <source>
        <strain evidence="3 4">DSM 45518</strain>
    </source>
</reference>
<evidence type="ECO:0000256" key="1">
    <source>
        <dbReference type="SAM" id="MobiDB-lite"/>
    </source>
</evidence>
<keyword evidence="2" id="KW-1133">Transmembrane helix</keyword>
<accession>A0A7W7CRB9</accession>
<gene>
    <name evidence="3" type="ORF">BKA14_002028</name>
</gene>
<feature type="region of interest" description="Disordered" evidence="1">
    <location>
        <begin position="90"/>
        <end position="257"/>
    </location>
</feature>
<keyword evidence="4" id="KW-1185">Reference proteome</keyword>
<sequence length="257" mass="26372">MSEAEFLGYAGSLAVAGLLFLILAVFGLGQGLVLRVLDVLLGLAFLGYAGYLMVAAPDEPFMTWLVHLTPAAGLVVALTARRRARARLRRLEEEHSAKPYAGQEAAVTTERQPYPSPPAPLDPSAPAAKRKPEAATPDGGKSTGVASPAMPSGLPKEAPAGQAPAGATPRPPRPSGLPQLRPAVAEPPPAHAAPGPAAPGAHARPAGQHAAPASHAEPTAASADDDERAYRARHGTPSAETAHHDYTGGRHRADGES</sequence>
<dbReference type="Proteomes" id="UP000542742">
    <property type="component" value="Unassembled WGS sequence"/>
</dbReference>
<keyword evidence="2" id="KW-0812">Transmembrane</keyword>
<protein>
    <submittedName>
        <fullName evidence="3">Uncharacterized protein</fullName>
    </submittedName>
</protein>
<keyword evidence="2" id="KW-0472">Membrane</keyword>
<evidence type="ECO:0000256" key="2">
    <source>
        <dbReference type="SAM" id="Phobius"/>
    </source>
</evidence>
<feature type="compositionally biased region" description="Low complexity" evidence="1">
    <location>
        <begin position="192"/>
        <end position="222"/>
    </location>
</feature>
<feature type="transmembrane region" description="Helical" evidence="2">
    <location>
        <begin position="36"/>
        <end position="55"/>
    </location>
</feature>
<feature type="compositionally biased region" description="Low complexity" evidence="1">
    <location>
        <begin position="158"/>
        <end position="168"/>
    </location>
</feature>
<dbReference type="RefSeq" id="WP_184950649.1">
    <property type="nucleotide sequence ID" value="NZ_BOMC01000004.1"/>
</dbReference>
<comment type="caution">
    <text evidence="3">The sequence shown here is derived from an EMBL/GenBank/DDBJ whole genome shotgun (WGS) entry which is preliminary data.</text>
</comment>
<name>A0A7W7CRB9_9ACTN</name>
<dbReference type="AlphaFoldDB" id="A0A7W7CRB9"/>
<organism evidence="3 4">
    <name type="scientific">Paractinoplanes abujensis</name>
    <dbReference type="NCBI Taxonomy" id="882441"/>
    <lineage>
        <taxon>Bacteria</taxon>
        <taxon>Bacillati</taxon>
        <taxon>Actinomycetota</taxon>
        <taxon>Actinomycetes</taxon>
        <taxon>Micromonosporales</taxon>
        <taxon>Micromonosporaceae</taxon>
        <taxon>Paractinoplanes</taxon>
    </lineage>
</organism>
<feature type="compositionally biased region" description="Basic and acidic residues" evidence="1">
    <location>
        <begin position="241"/>
        <end position="257"/>
    </location>
</feature>